<dbReference type="RefSeq" id="WP_209907607.1">
    <property type="nucleotide sequence ID" value="NZ_BAAAMI010000017.1"/>
</dbReference>
<dbReference type="EMBL" id="JAGIOE010000001">
    <property type="protein sequence ID" value="MBP2374603.1"/>
    <property type="molecule type" value="Genomic_DNA"/>
</dbReference>
<dbReference type="Gene3D" id="3.40.630.30">
    <property type="match status" value="1"/>
</dbReference>
<comment type="similarity">
    <text evidence="3">Belongs to the acetyltransferase family. RimJ subfamily.</text>
</comment>
<accession>A0ABS4WFA0</accession>
<dbReference type="InterPro" id="IPR051531">
    <property type="entry name" value="N-acetyltransferase"/>
</dbReference>
<evidence type="ECO:0000259" key="4">
    <source>
        <dbReference type="PROSITE" id="PS51186"/>
    </source>
</evidence>
<gene>
    <name evidence="5" type="ORF">JOF46_002515</name>
</gene>
<dbReference type="SUPFAM" id="SSF55729">
    <property type="entry name" value="Acyl-CoA N-acyltransferases (Nat)"/>
    <property type="match status" value="1"/>
</dbReference>
<keyword evidence="2" id="KW-0012">Acyltransferase</keyword>
<dbReference type="PANTHER" id="PTHR43792">
    <property type="entry name" value="GNAT FAMILY, PUTATIVE (AFU_ORTHOLOGUE AFUA_3G00765)-RELATED-RELATED"/>
    <property type="match status" value="1"/>
</dbReference>
<dbReference type="InterPro" id="IPR000182">
    <property type="entry name" value="GNAT_dom"/>
</dbReference>
<evidence type="ECO:0000313" key="6">
    <source>
        <dbReference type="Proteomes" id="UP000766570"/>
    </source>
</evidence>
<protein>
    <submittedName>
        <fullName evidence="5">RimJ/RimL family protein N-acetyltransferase</fullName>
    </submittedName>
</protein>
<dbReference type="CDD" id="cd04301">
    <property type="entry name" value="NAT_SF"/>
    <property type="match status" value="1"/>
</dbReference>
<evidence type="ECO:0000313" key="5">
    <source>
        <dbReference type="EMBL" id="MBP2374603.1"/>
    </source>
</evidence>
<dbReference type="Proteomes" id="UP000766570">
    <property type="component" value="Unassembled WGS sequence"/>
</dbReference>
<comment type="caution">
    <text evidence="5">The sequence shown here is derived from an EMBL/GenBank/DDBJ whole genome shotgun (WGS) entry which is preliminary data.</text>
</comment>
<keyword evidence="1" id="KW-0808">Transferase</keyword>
<dbReference type="PANTHER" id="PTHR43792:SF8">
    <property type="entry name" value="[RIBOSOMAL PROTEIN US5]-ALANINE N-ACETYLTRANSFERASE"/>
    <property type="match status" value="1"/>
</dbReference>
<dbReference type="InterPro" id="IPR016181">
    <property type="entry name" value="Acyl_CoA_acyltransferase"/>
</dbReference>
<keyword evidence="6" id="KW-1185">Reference proteome</keyword>
<reference evidence="5 6" key="1">
    <citation type="submission" date="2021-03" db="EMBL/GenBank/DDBJ databases">
        <title>Sequencing the genomes of 1000 actinobacteria strains.</title>
        <authorList>
            <person name="Klenk H.-P."/>
        </authorList>
    </citation>
    <scope>NUCLEOTIDE SEQUENCE [LARGE SCALE GENOMIC DNA]</scope>
    <source>
        <strain evidence="5 6">DSM 15454</strain>
    </source>
</reference>
<evidence type="ECO:0000256" key="2">
    <source>
        <dbReference type="ARBA" id="ARBA00023315"/>
    </source>
</evidence>
<evidence type="ECO:0000256" key="1">
    <source>
        <dbReference type="ARBA" id="ARBA00022679"/>
    </source>
</evidence>
<dbReference type="Pfam" id="PF13302">
    <property type="entry name" value="Acetyltransf_3"/>
    <property type="match status" value="1"/>
</dbReference>
<evidence type="ECO:0000256" key="3">
    <source>
        <dbReference type="ARBA" id="ARBA00038502"/>
    </source>
</evidence>
<sequence length="165" mass="18149">MPSTPHPEPDLVLRRFTRTDTEFFSRLATDERVTRFVGDGRTWDSGLIAARVDSALGDVPPQHPEAKRWFIASLGDEPAGLVVSSRHEGAVEIGYWLAPEHWGKGLAGRMVALAIPAVWDAYGPIQLSARVDPGNRASVRILARHGFHADGATPEGLDVYRLEHH</sequence>
<organism evidence="5 6">
    <name type="scientific">Paeniglutamicibacter psychrophenolicus</name>
    <dbReference type="NCBI Taxonomy" id="257454"/>
    <lineage>
        <taxon>Bacteria</taxon>
        <taxon>Bacillati</taxon>
        <taxon>Actinomycetota</taxon>
        <taxon>Actinomycetes</taxon>
        <taxon>Micrococcales</taxon>
        <taxon>Micrococcaceae</taxon>
        <taxon>Paeniglutamicibacter</taxon>
    </lineage>
</organism>
<name>A0ABS4WFA0_9MICC</name>
<proteinExistence type="inferred from homology"/>
<dbReference type="PROSITE" id="PS51186">
    <property type="entry name" value="GNAT"/>
    <property type="match status" value="1"/>
</dbReference>
<feature type="domain" description="N-acetyltransferase" evidence="4">
    <location>
        <begin position="11"/>
        <end position="165"/>
    </location>
</feature>